<evidence type="ECO:0000256" key="5">
    <source>
        <dbReference type="ARBA" id="ARBA00022723"/>
    </source>
</evidence>
<evidence type="ECO:0000259" key="13">
    <source>
        <dbReference type="Pfam" id="PF04209"/>
    </source>
</evidence>
<evidence type="ECO:0000256" key="9">
    <source>
        <dbReference type="ARBA" id="ARBA00023004"/>
    </source>
</evidence>
<dbReference type="InterPro" id="IPR046452">
    <property type="entry name" value="HgmA_N"/>
</dbReference>
<evidence type="ECO:0000256" key="2">
    <source>
        <dbReference type="ARBA" id="ARBA00004704"/>
    </source>
</evidence>
<evidence type="ECO:0000256" key="7">
    <source>
        <dbReference type="ARBA" id="ARBA00022964"/>
    </source>
</evidence>
<dbReference type="GO" id="GO:0006572">
    <property type="term" value="P:L-tyrosine catabolic process"/>
    <property type="evidence" value="ECO:0007669"/>
    <property type="project" value="UniProtKB-KW"/>
</dbReference>
<dbReference type="eggNOG" id="KOG1417">
    <property type="taxonomic scope" value="Eukaryota"/>
</dbReference>
<dbReference type="AlphaFoldDB" id="A0A0L0D9K7"/>
<evidence type="ECO:0000256" key="1">
    <source>
        <dbReference type="ARBA" id="ARBA00001962"/>
    </source>
</evidence>
<dbReference type="GeneID" id="25560331"/>
<feature type="binding site" evidence="12">
    <location>
        <position position="386"/>
    </location>
    <ligand>
        <name>Fe cation</name>
        <dbReference type="ChEBI" id="CHEBI:24875"/>
    </ligand>
</feature>
<protein>
    <recommendedName>
        <fullName evidence="4">homogentisate 1,2-dioxygenase</fullName>
        <ecNumber evidence="4">1.13.11.5</ecNumber>
    </recommendedName>
</protein>
<dbReference type="GO" id="GO:0046872">
    <property type="term" value="F:metal ion binding"/>
    <property type="evidence" value="ECO:0007669"/>
    <property type="project" value="UniProtKB-KW"/>
</dbReference>
<keyword evidence="5 12" id="KW-0479">Metal-binding</keyword>
<organism evidence="15 16">
    <name type="scientific">Thecamonas trahens ATCC 50062</name>
    <dbReference type="NCBI Taxonomy" id="461836"/>
    <lineage>
        <taxon>Eukaryota</taxon>
        <taxon>Apusozoa</taxon>
        <taxon>Apusomonadida</taxon>
        <taxon>Apusomonadidae</taxon>
        <taxon>Thecamonas</taxon>
    </lineage>
</organism>
<evidence type="ECO:0000313" key="16">
    <source>
        <dbReference type="Proteomes" id="UP000054408"/>
    </source>
</evidence>
<name>A0A0L0D9K7_THETB</name>
<dbReference type="UniPathway" id="UPA00139">
    <property type="reaction ID" value="UER00339"/>
</dbReference>
<dbReference type="EMBL" id="GL349434">
    <property type="protein sequence ID" value="KNC48751.1"/>
    <property type="molecule type" value="Genomic_DNA"/>
</dbReference>
<feature type="binding site" evidence="12">
    <location>
        <position position="350"/>
    </location>
    <ligand>
        <name>Fe cation</name>
        <dbReference type="ChEBI" id="CHEBI:24875"/>
    </ligand>
</feature>
<evidence type="ECO:0000256" key="3">
    <source>
        <dbReference type="ARBA" id="ARBA00007757"/>
    </source>
</evidence>
<feature type="domain" description="Homogentisate 1,2-dioxygenase C-terminal" evidence="13">
    <location>
        <begin position="296"/>
        <end position="449"/>
    </location>
</feature>
<dbReference type="InterPro" id="IPR014710">
    <property type="entry name" value="RmlC-like_jellyroll"/>
</dbReference>
<dbReference type="GO" id="GO:0006559">
    <property type="term" value="P:L-phenylalanine catabolic process"/>
    <property type="evidence" value="ECO:0007669"/>
    <property type="project" value="UniProtKB-UniPathway"/>
</dbReference>
<feature type="domain" description="Homogentisate 1,2-dioxygenase N-terminal" evidence="14">
    <location>
        <begin position="11"/>
        <end position="294"/>
    </location>
</feature>
<evidence type="ECO:0000313" key="15">
    <source>
        <dbReference type="EMBL" id="KNC48751.1"/>
    </source>
</evidence>
<comment type="pathway">
    <text evidence="2">Amino-acid degradation; L-phenylalanine degradation; acetoacetate and fumarate from L-phenylalanine: step 4/6.</text>
</comment>
<dbReference type="OrthoDB" id="1689029at2759"/>
<dbReference type="InterPro" id="IPR046451">
    <property type="entry name" value="HgmA_C"/>
</dbReference>
<reference evidence="15 16" key="1">
    <citation type="submission" date="2010-05" db="EMBL/GenBank/DDBJ databases">
        <title>The Genome Sequence of Thecamonas trahens ATCC 50062.</title>
        <authorList>
            <consortium name="The Broad Institute Genome Sequencing Platform"/>
            <person name="Russ C."/>
            <person name="Cuomo C."/>
            <person name="Shea T."/>
            <person name="Young S.K."/>
            <person name="Zeng Q."/>
            <person name="Koehrsen M."/>
            <person name="Haas B."/>
            <person name="Borodovsky M."/>
            <person name="Guigo R."/>
            <person name="Alvarado L."/>
            <person name="Berlin A."/>
            <person name="Bochicchio J."/>
            <person name="Borenstein D."/>
            <person name="Chapman S."/>
            <person name="Chen Z."/>
            <person name="Freedman E."/>
            <person name="Gellesch M."/>
            <person name="Goldberg J."/>
            <person name="Griggs A."/>
            <person name="Gujja S."/>
            <person name="Heilman E."/>
            <person name="Heiman D."/>
            <person name="Hepburn T."/>
            <person name="Howarth C."/>
            <person name="Jen D."/>
            <person name="Larson L."/>
            <person name="Mehta T."/>
            <person name="Park D."/>
            <person name="Pearson M."/>
            <person name="Roberts A."/>
            <person name="Saif S."/>
            <person name="Shenoy N."/>
            <person name="Sisk P."/>
            <person name="Stolte C."/>
            <person name="Sykes S."/>
            <person name="Thomson T."/>
            <person name="Walk T."/>
            <person name="White J."/>
            <person name="Yandava C."/>
            <person name="Burger G."/>
            <person name="Gray M.W."/>
            <person name="Holland P.W.H."/>
            <person name="King N."/>
            <person name="Lang F.B.F."/>
            <person name="Roger A.J."/>
            <person name="Ruiz-Trillo I."/>
            <person name="Lander E."/>
            <person name="Nusbaum C."/>
        </authorList>
    </citation>
    <scope>NUCLEOTIDE SEQUENCE [LARGE SCALE GENOMIC DNA]</scope>
    <source>
        <strain evidence="15 16">ATCC 50062</strain>
    </source>
</reference>
<evidence type="ECO:0000259" key="14">
    <source>
        <dbReference type="Pfam" id="PF20510"/>
    </source>
</evidence>
<dbReference type="SUPFAM" id="SSF51182">
    <property type="entry name" value="RmlC-like cupins"/>
    <property type="match status" value="1"/>
</dbReference>
<evidence type="ECO:0000256" key="8">
    <source>
        <dbReference type="ARBA" id="ARBA00023002"/>
    </source>
</evidence>
<dbReference type="GO" id="GO:0004411">
    <property type="term" value="F:homogentisate 1,2-dioxygenase activity"/>
    <property type="evidence" value="ECO:0007669"/>
    <property type="project" value="UniProtKB-EC"/>
</dbReference>
<proteinExistence type="inferred from homology"/>
<accession>A0A0L0D9K7</accession>
<dbReference type="Proteomes" id="UP000054408">
    <property type="component" value="Unassembled WGS sequence"/>
</dbReference>
<keyword evidence="8" id="KW-0560">Oxidoreductase</keyword>
<comment type="similarity">
    <text evidence="3">Belongs to the homogentisate dioxygenase family.</text>
</comment>
<dbReference type="InterPro" id="IPR005708">
    <property type="entry name" value="Homogentis_dOase"/>
</dbReference>
<dbReference type="RefSeq" id="XP_013762802.1">
    <property type="nucleotide sequence ID" value="XM_013907348.1"/>
</dbReference>
<comment type="cofactor">
    <cofactor evidence="1 12">
        <name>Fe cation</name>
        <dbReference type="ChEBI" id="CHEBI:24875"/>
    </cofactor>
</comment>
<keyword evidence="7 15" id="KW-0223">Dioxygenase</keyword>
<keyword evidence="16" id="KW-1185">Reference proteome</keyword>
<dbReference type="Pfam" id="PF20510">
    <property type="entry name" value="HgmA_N"/>
    <property type="match status" value="1"/>
</dbReference>
<dbReference type="PANTHER" id="PTHR11056">
    <property type="entry name" value="HOMOGENTISATE 1,2-DIOXYGENASE"/>
    <property type="match status" value="1"/>
</dbReference>
<sequence length="454" mass="49435">MAAAASSTEFEYLTGFNNHFATEALPGALPKGKNSPQNCPYGLYAEQLSGTAFTRPRATNRRTWLYRIRPSVCHSGPFLPYPHPTAALSESVPTPPSQLRWKPLPIPIVGEGVSEGEGIDFVRGLNKMASAGEPSMKAGVAFYIYTANEPMTRTALKNADGDFLIVPQSGELIVKTEMGSMHVPPGFICVVQRGIAFSVNFAEGTTAVRGYVCEVYDGHFEIPDLGPIGANGLANPRDFESPVAAYDADAEDPADNAFVVVHKFLGALYETQASHSPFNVVAWHGNYAPWRYNLDNFNVINSVSFDHPDPCIFTVVTVQTAEPGRAALDFVVFKERWSVATDTFRPPYFHTNCMTEFMGLITGRYDAKEEGFLPGGASLHSAGSAHGPDVDAFTKATTSDLTPDFISEGAIAFMFESCYLTHLSKFALDENLLDTSYTESAWGPFESNFDPTKP</sequence>
<dbReference type="NCBIfam" id="TIGR01015">
    <property type="entry name" value="hmgA"/>
    <property type="match status" value="1"/>
</dbReference>
<dbReference type="PANTHER" id="PTHR11056:SF0">
    <property type="entry name" value="HOMOGENTISATE 1,2-DIOXYGENASE"/>
    <property type="match status" value="1"/>
</dbReference>
<evidence type="ECO:0000256" key="11">
    <source>
        <dbReference type="PIRSR" id="PIRSR605708-1"/>
    </source>
</evidence>
<evidence type="ECO:0000256" key="10">
    <source>
        <dbReference type="ARBA" id="ARBA00023232"/>
    </source>
</evidence>
<feature type="binding site" evidence="12">
    <location>
        <position position="365"/>
    </location>
    <ligand>
        <name>homogentisate</name>
        <dbReference type="ChEBI" id="CHEBI:16169"/>
    </ligand>
</feature>
<feature type="binding site" evidence="12">
    <location>
        <position position="356"/>
    </location>
    <ligand>
        <name>Fe cation</name>
        <dbReference type="ChEBI" id="CHEBI:24875"/>
    </ligand>
</feature>
<feature type="active site" description="Proton acceptor" evidence="11">
    <location>
        <position position="307"/>
    </location>
</feature>
<evidence type="ECO:0000256" key="4">
    <source>
        <dbReference type="ARBA" id="ARBA00013127"/>
    </source>
</evidence>
<dbReference type="GO" id="GO:0005737">
    <property type="term" value="C:cytoplasm"/>
    <property type="evidence" value="ECO:0007669"/>
    <property type="project" value="TreeGrafter"/>
</dbReference>
<dbReference type="OMA" id="MLPHGPD"/>
<keyword evidence="10" id="KW-0585">Phenylalanine catabolism</keyword>
<dbReference type="FunFam" id="2.60.120.10:FF:000034">
    <property type="entry name" value="Homogentisate 1,2-dioxygenase"/>
    <property type="match status" value="1"/>
</dbReference>
<feature type="binding site" evidence="12">
    <location>
        <position position="386"/>
    </location>
    <ligand>
        <name>homogentisate</name>
        <dbReference type="ChEBI" id="CHEBI:16169"/>
    </ligand>
</feature>
<keyword evidence="9 12" id="KW-0408">Iron</keyword>
<dbReference type="Gene3D" id="2.60.120.10">
    <property type="entry name" value="Jelly Rolls"/>
    <property type="match status" value="1"/>
</dbReference>
<dbReference type="Pfam" id="PF04209">
    <property type="entry name" value="HgmA_C"/>
    <property type="match status" value="1"/>
</dbReference>
<dbReference type="STRING" id="461836.A0A0L0D9K7"/>
<keyword evidence="6" id="KW-0828">Tyrosine catabolism</keyword>
<dbReference type="CDD" id="cd07000">
    <property type="entry name" value="cupin_HGO_N"/>
    <property type="match status" value="1"/>
</dbReference>
<evidence type="ECO:0000256" key="12">
    <source>
        <dbReference type="PIRSR" id="PIRSR605708-2"/>
    </source>
</evidence>
<gene>
    <name evidence="15" type="ORF">AMSG_00528</name>
</gene>
<evidence type="ECO:0000256" key="6">
    <source>
        <dbReference type="ARBA" id="ARBA00022878"/>
    </source>
</evidence>
<dbReference type="EC" id="1.13.11.5" evidence="4"/>
<dbReference type="InterPro" id="IPR011051">
    <property type="entry name" value="RmlC_Cupin_sf"/>
</dbReference>